<feature type="domain" description="RNase H type-1" evidence="3">
    <location>
        <begin position="807"/>
        <end position="936"/>
    </location>
</feature>
<dbReference type="GO" id="GO:0042575">
    <property type="term" value="C:DNA polymerase complex"/>
    <property type="evidence" value="ECO:0007669"/>
    <property type="project" value="UniProtKB-ARBA"/>
</dbReference>
<reference evidence="4 5" key="1">
    <citation type="submission" date="2021-06" db="EMBL/GenBank/DDBJ databases">
        <title>Caerostris darwini draft genome.</title>
        <authorList>
            <person name="Kono N."/>
            <person name="Arakawa K."/>
        </authorList>
    </citation>
    <scope>NUCLEOTIDE SEQUENCE [LARGE SCALE GENOMIC DNA]</scope>
</reference>
<keyword evidence="5" id="KW-1185">Reference proteome</keyword>
<dbReference type="Proteomes" id="UP001054837">
    <property type="component" value="Unassembled WGS sequence"/>
</dbReference>
<evidence type="ECO:0000256" key="1">
    <source>
        <dbReference type="SAM" id="MobiDB-lite"/>
    </source>
</evidence>
<organism evidence="4 5">
    <name type="scientific">Caerostris darwini</name>
    <dbReference type="NCBI Taxonomy" id="1538125"/>
    <lineage>
        <taxon>Eukaryota</taxon>
        <taxon>Metazoa</taxon>
        <taxon>Ecdysozoa</taxon>
        <taxon>Arthropoda</taxon>
        <taxon>Chelicerata</taxon>
        <taxon>Arachnida</taxon>
        <taxon>Araneae</taxon>
        <taxon>Araneomorphae</taxon>
        <taxon>Entelegynae</taxon>
        <taxon>Araneoidea</taxon>
        <taxon>Araneidae</taxon>
        <taxon>Caerostris</taxon>
    </lineage>
</organism>
<evidence type="ECO:0000259" key="2">
    <source>
        <dbReference type="PROSITE" id="PS50878"/>
    </source>
</evidence>
<dbReference type="GO" id="GO:0003676">
    <property type="term" value="F:nucleic acid binding"/>
    <property type="evidence" value="ECO:0007669"/>
    <property type="project" value="InterPro"/>
</dbReference>
<dbReference type="Pfam" id="PF00078">
    <property type="entry name" value="RVT_1"/>
    <property type="match status" value="1"/>
</dbReference>
<dbReference type="GO" id="GO:0004523">
    <property type="term" value="F:RNA-DNA hybrid ribonuclease activity"/>
    <property type="evidence" value="ECO:0007669"/>
    <property type="project" value="InterPro"/>
</dbReference>
<dbReference type="SUPFAM" id="SSF56672">
    <property type="entry name" value="DNA/RNA polymerases"/>
    <property type="match status" value="1"/>
</dbReference>
<evidence type="ECO:0008006" key="6">
    <source>
        <dbReference type="Google" id="ProtNLM"/>
    </source>
</evidence>
<sequence>MEKNLAAKASSDQALLTEAIVREVEKNLPTRSTNGQTPRSEAVAQQPKVKPTFATITRTSPTAPNTKSAKTTIRPKPKQQFLAVVKPLEEKGTSMETKTFVKKNVDITATKISIKRVSNINHGGILIETNSENELNKLLNELETNNALQGKFKVGKPTKRNPQFICFGVSEDTEESTVKRCLANLGALQNDNDITIVHSYKSNRGRNWIFETTPNDLVVVMLHHNDQDFILVSMYCSPGKNIDNSLELLKPHLLKYYNFPFLIFGDFNAKSRLWGQRDLDERGSKLLHFCHSMDLNVENDPFSPPTFSSSRGDSWIDLLLTKNLSDEISLEVRDEITNSDHNMLFVNFLTANHSINHRNKIFLKNLNWWKLKANIHSIINSNLEIDQLSNSDINSFISNIQDQIFAAASSKPSTNHHKKQKYAIWWTRELQSKRSFTRALRRLFQKEIDPQLREIKKLNYKKHQALYKKLIITTKRTKFKDFINSISSKSLFDFIPFTCHELEAIVNKIKPNKAVGVDGLPGEVIREIFIANKVWFKDLFNLLLGRGIFPDTWKTARIALIEKENKELNHAAHFRPICILPCWGKILDKAIAERLTFHLEQGNILHDSQFGFRRNRSTITAIHNVLEHHKAAEENKQMTCLISLDMSNAFNSVDWDILLKKIFSLNIPYYLKRIIHSFLEARQAQLDGHIKNYNNGIPQGSSLGPILWNIYINDLLETNFGPHTKVQAFADDILIMLTAPASYHFTIRSQDVINIIQNWTRLNLMTHMGNNLVILNQVLQPLALDTTTKFIPPWEKYSIKWNFYTEDLTGTLIFTDGSKMNGRVGGAFVVYSNGIETHCEMFRLSDHATVYSAELFAITQAINFAINARLPSANIISDSRSVLQALENVNHVEKEILAIKQLLANQESAIRLFWIKAHAGFTGNERADEYAKNATTKEDIDFTMGYSIPYIKGLIKKDLLKQWQDRWSSSTKGRELFSILPEVKTSRIQGDFFTNQLLTGYGCIGIYQERFFGESAVCSCGQLPEDRNHIIYDCPQWDAIRQRFFPKNYLSVQLDLLLFNKISRTGLRELMNTKLQASLQFNID</sequence>
<dbReference type="InterPro" id="IPR036691">
    <property type="entry name" value="Endo/exonu/phosph_ase_sf"/>
</dbReference>
<dbReference type="CDD" id="cd01650">
    <property type="entry name" value="RT_nLTR_like"/>
    <property type="match status" value="1"/>
</dbReference>
<feature type="domain" description="Reverse transcriptase" evidence="2">
    <location>
        <begin position="542"/>
        <end position="799"/>
    </location>
</feature>
<dbReference type="PROSITE" id="PS50879">
    <property type="entry name" value="RNASE_H_1"/>
    <property type="match status" value="1"/>
</dbReference>
<evidence type="ECO:0000313" key="4">
    <source>
        <dbReference type="EMBL" id="GIY68085.1"/>
    </source>
</evidence>
<feature type="region of interest" description="Disordered" evidence="1">
    <location>
        <begin position="26"/>
        <end position="48"/>
    </location>
</feature>
<dbReference type="InterPro" id="IPR012337">
    <property type="entry name" value="RNaseH-like_sf"/>
</dbReference>
<evidence type="ECO:0000313" key="5">
    <source>
        <dbReference type="Proteomes" id="UP001054837"/>
    </source>
</evidence>
<name>A0AAV4VF27_9ARAC</name>
<dbReference type="InterPro" id="IPR005135">
    <property type="entry name" value="Endo/exonuclease/phosphatase"/>
</dbReference>
<feature type="compositionally biased region" description="Polar residues" evidence="1">
    <location>
        <begin position="29"/>
        <end position="39"/>
    </location>
</feature>
<accession>A0AAV4VF27</accession>
<dbReference type="Pfam" id="PF00075">
    <property type="entry name" value="RNase_H"/>
    <property type="match status" value="1"/>
</dbReference>
<dbReference type="Pfam" id="PF14529">
    <property type="entry name" value="Exo_endo_phos_2"/>
    <property type="match status" value="1"/>
</dbReference>
<dbReference type="AlphaFoldDB" id="A0AAV4VF27"/>
<gene>
    <name evidence="4" type="primary">R1A1-elementORF2_491</name>
    <name evidence="4" type="ORF">CDAR_453011</name>
</gene>
<protein>
    <recommendedName>
        <fullName evidence="6">Pol-like protein</fullName>
    </recommendedName>
</protein>
<dbReference type="SUPFAM" id="SSF56219">
    <property type="entry name" value="DNase I-like"/>
    <property type="match status" value="1"/>
</dbReference>
<dbReference type="GO" id="GO:0071897">
    <property type="term" value="P:DNA biosynthetic process"/>
    <property type="evidence" value="ECO:0007669"/>
    <property type="project" value="UniProtKB-ARBA"/>
</dbReference>
<dbReference type="Gene3D" id="3.30.420.10">
    <property type="entry name" value="Ribonuclease H-like superfamily/Ribonuclease H"/>
    <property type="match status" value="1"/>
</dbReference>
<evidence type="ECO:0000259" key="3">
    <source>
        <dbReference type="PROSITE" id="PS50879"/>
    </source>
</evidence>
<dbReference type="InterPro" id="IPR002156">
    <property type="entry name" value="RNaseH_domain"/>
</dbReference>
<proteinExistence type="predicted"/>
<dbReference type="CDD" id="cd09276">
    <property type="entry name" value="Rnase_HI_RT_non_LTR"/>
    <property type="match status" value="1"/>
</dbReference>
<dbReference type="PANTHER" id="PTHR19446">
    <property type="entry name" value="REVERSE TRANSCRIPTASES"/>
    <property type="match status" value="1"/>
</dbReference>
<dbReference type="InterPro" id="IPR000477">
    <property type="entry name" value="RT_dom"/>
</dbReference>
<dbReference type="EMBL" id="BPLQ01012828">
    <property type="protein sequence ID" value="GIY68085.1"/>
    <property type="molecule type" value="Genomic_DNA"/>
</dbReference>
<dbReference type="PROSITE" id="PS50878">
    <property type="entry name" value="RT_POL"/>
    <property type="match status" value="1"/>
</dbReference>
<dbReference type="SUPFAM" id="SSF53098">
    <property type="entry name" value="Ribonuclease H-like"/>
    <property type="match status" value="1"/>
</dbReference>
<dbReference type="Gene3D" id="3.60.10.10">
    <property type="entry name" value="Endonuclease/exonuclease/phosphatase"/>
    <property type="match status" value="1"/>
</dbReference>
<comment type="caution">
    <text evidence="4">The sequence shown here is derived from an EMBL/GenBank/DDBJ whole genome shotgun (WGS) entry which is preliminary data.</text>
</comment>
<dbReference type="InterPro" id="IPR036397">
    <property type="entry name" value="RNaseH_sf"/>
</dbReference>
<dbReference type="InterPro" id="IPR043502">
    <property type="entry name" value="DNA/RNA_pol_sf"/>
</dbReference>